<name>A0A067THA6_GALM3</name>
<evidence type="ECO:0000256" key="1">
    <source>
        <dbReference type="SAM" id="Phobius"/>
    </source>
</evidence>
<dbReference type="EMBL" id="KL142375">
    <property type="protein sequence ID" value="KDR78358.1"/>
    <property type="molecule type" value="Genomic_DNA"/>
</dbReference>
<dbReference type="CDD" id="cd21037">
    <property type="entry name" value="MLKL_NTD"/>
    <property type="match status" value="1"/>
</dbReference>
<protein>
    <submittedName>
        <fullName evidence="2">Uncharacterized protein</fullName>
    </submittedName>
</protein>
<gene>
    <name evidence="2" type="ORF">GALMADRAFT_1316984</name>
</gene>
<keyword evidence="1" id="KW-1133">Transmembrane helix</keyword>
<sequence>MNLYLYHLLDAINKFKAARFSFTLDFCKPPGCEFRSIIERVALGYFLDTTKYRAHFSLFLAALGACGLTMITLNLSMYSMKHSPDNFSPLATTAEQVAVLALKVAREQIPALQVHKERCTLLINRTQRLLEQVSAQYETDKASLIQQKLNVLESVCISIRDTISELAGKGLAWRLLHQEQMEKALVVSESRLTDAFFAFQVGANFSIVEIQAEIVEASKRDQQQLISYLDGISQNDQRIIDALRANNLRLEETLLALMKVFELLYACIVSHSYPNEASPKSYKFWKRRSTLREIHSQSGYCAPESFNRSSTV</sequence>
<dbReference type="OrthoDB" id="10261027at2759"/>
<accession>A0A067THA6</accession>
<dbReference type="Proteomes" id="UP000027222">
    <property type="component" value="Unassembled WGS sequence"/>
</dbReference>
<dbReference type="InterPro" id="IPR059179">
    <property type="entry name" value="MLKL-like_MCAfunc"/>
</dbReference>
<keyword evidence="3" id="KW-1185">Reference proteome</keyword>
<feature type="transmembrane region" description="Helical" evidence="1">
    <location>
        <begin position="54"/>
        <end position="73"/>
    </location>
</feature>
<evidence type="ECO:0000313" key="2">
    <source>
        <dbReference type="EMBL" id="KDR78358.1"/>
    </source>
</evidence>
<keyword evidence="1" id="KW-0472">Membrane</keyword>
<dbReference type="HOGENOM" id="CLU_891498_0_0_1"/>
<keyword evidence="1" id="KW-0812">Transmembrane</keyword>
<evidence type="ECO:0000313" key="3">
    <source>
        <dbReference type="Proteomes" id="UP000027222"/>
    </source>
</evidence>
<reference evidence="3" key="1">
    <citation type="journal article" date="2014" name="Proc. Natl. Acad. Sci. U.S.A.">
        <title>Extensive sampling of basidiomycete genomes demonstrates inadequacy of the white-rot/brown-rot paradigm for wood decay fungi.</title>
        <authorList>
            <person name="Riley R."/>
            <person name="Salamov A.A."/>
            <person name="Brown D.W."/>
            <person name="Nagy L.G."/>
            <person name="Floudas D."/>
            <person name="Held B.W."/>
            <person name="Levasseur A."/>
            <person name="Lombard V."/>
            <person name="Morin E."/>
            <person name="Otillar R."/>
            <person name="Lindquist E.A."/>
            <person name="Sun H."/>
            <person name="LaButti K.M."/>
            <person name="Schmutz J."/>
            <person name="Jabbour D."/>
            <person name="Luo H."/>
            <person name="Baker S.E."/>
            <person name="Pisabarro A.G."/>
            <person name="Walton J.D."/>
            <person name="Blanchette R.A."/>
            <person name="Henrissat B."/>
            <person name="Martin F."/>
            <person name="Cullen D."/>
            <person name="Hibbett D.S."/>
            <person name="Grigoriev I.V."/>
        </authorList>
    </citation>
    <scope>NUCLEOTIDE SEQUENCE [LARGE SCALE GENOMIC DNA]</scope>
    <source>
        <strain evidence="3">CBS 339.88</strain>
    </source>
</reference>
<organism evidence="2 3">
    <name type="scientific">Galerina marginata (strain CBS 339.88)</name>
    <dbReference type="NCBI Taxonomy" id="685588"/>
    <lineage>
        <taxon>Eukaryota</taxon>
        <taxon>Fungi</taxon>
        <taxon>Dikarya</taxon>
        <taxon>Basidiomycota</taxon>
        <taxon>Agaricomycotina</taxon>
        <taxon>Agaricomycetes</taxon>
        <taxon>Agaricomycetidae</taxon>
        <taxon>Agaricales</taxon>
        <taxon>Agaricineae</taxon>
        <taxon>Strophariaceae</taxon>
        <taxon>Galerina</taxon>
    </lineage>
</organism>
<dbReference type="AlphaFoldDB" id="A0A067THA6"/>
<proteinExistence type="predicted"/>